<keyword evidence="3" id="KW-1003">Cell membrane</keyword>
<dbReference type="Gene3D" id="1.10.287.3510">
    <property type="match status" value="1"/>
</dbReference>
<dbReference type="PANTHER" id="PTHR34583:SF2">
    <property type="entry name" value="ANTIPORTER SUBUNIT MNHC2-RELATED"/>
    <property type="match status" value="1"/>
</dbReference>
<dbReference type="EMBL" id="QNBC01000021">
    <property type="protein sequence ID" value="RKX67371.1"/>
    <property type="molecule type" value="Genomic_DNA"/>
</dbReference>
<accession>A0A660S9L1</accession>
<evidence type="ECO:0000256" key="1">
    <source>
        <dbReference type="ARBA" id="ARBA00004651"/>
    </source>
</evidence>
<sequence>MISSIFFYSTAFVLFLIGLFGVLTRKNIIKILVSLSITETAVNLFLVTVGYIKNGKAPILTNTIGSIGMNNLKFVDPLPQALVLTAIVIGLGTTALSLVIAIKLYKNYGTLNITKMGGKR</sequence>
<evidence type="ECO:0000256" key="2">
    <source>
        <dbReference type="ARBA" id="ARBA00010388"/>
    </source>
</evidence>
<proteinExistence type="inferred from homology"/>
<feature type="transmembrane region" description="Helical" evidence="7">
    <location>
        <begin position="31"/>
        <end position="52"/>
    </location>
</feature>
<evidence type="ECO:0000256" key="7">
    <source>
        <dbReference type="SAM" id="Phobius"/>
    </source>
</evidence>
<reference evidence="8 9" key="1">
    <citation type="submission" date="2018-06" db="EMBL/GenBank/DDBJ databases">
        <title>Extensive metabolic versatility and redundancy in microbially diverse, dynamic hydrothermal sediments.</title>
        <authorList>
            <person name="Dombrowski N."/>
            <person name="Teske A."/>
            <person name="Baker B.J."/>
        </authorList>
    </citation>
    <scope>NUCLEOTIDE SEQUENCE [LARGE SCALE GENOMIC DNA]</scope>
    <source>
        <strain evidence="8">B35_G9</strain>
    </source>
</reference>
<evidence type="ECO:0000256" key="6">
    <source>
        <dbReference type="ARBA" id="ARBA00023136"/>
    </source>
</evidence>
<keyword evidence="5 7" id="KW-1133">Transmembrane helix</keyword>
<keyword evidence="6 7" id="KW-0472">Membrane</keyword>
<feature type="transmembrane region" description="Helical" evidence="7">
    <location>
        <begin position="6"/>
        <end position="24"/>
    </location>
</feature>
<name>A0A660S9L1_UNCT6</name>
<evidence type="ECO:0000256" key="5">
    <source>
        <dbReference type="ARBA" id="ARBA00022989"/>
    </source>
</evidence>
<evidence type="ECO:0000256" key="3">
    <source>
        <dbReference type="ARBA" id="ARBA00022475"/>
    </source>
</evidence>
<comment type="similarity">
    <text evidence="2">Belongs to the CPA3 antiporters (TC 2.A.63) subunit C family.</text>
</comment>
<evidence type="ECO:0000256" key="4">
    <source>
        <dbReference type="ARBA" id="ARBA00022692"/>
    </source>
</evidence>
<dbReference type="InterPro" id="IPR039428">
    <property type="entry name" value="NUOK/Mnh_C1-like"/>
</dbReference>
<dbReference type="Proteomes" id="UP000282321">
    <property type="component" value="Unassembled WGS sequence"/>
</dbReference>
<dbReference type="InterPro" id="IPR050601">
    <property type="entry name" value="CPA3_antiporter_subunitC"/>
</dbReference>
<comment type="subcellular location">
    <subcellularLocation>
        <location evidence="1">Cell membrane</location>
        <topology evidence="1">Multi-pass membrane protein</topology>
    </subcellularLocation>
</comment>
<dbReference type="Pfam" id="PF00420">
    <property type="entry name" value="Oxidored_q2"/>
    <property type="match status" value="1"/>
</dbReference>
<protein>
    <submittedName>
        <fullName evidence="8">Cation:proton antiporter</fullName>
    </submittedName>
</protein>
<feature type="transmembrane region" description="Helical" evidence="7">
    <location>
        <begin position="81"/>
        <end position="105"/>
    </location>
</feature>
<evidence type="ECO:0000313" key="9">
    <source>
        <dbReference type="Proteomes" id="UP000282321"/>
    </source>
</evidence>
<dbReference type="GO" id="GO:0005886">
    <property type="term" value="C:plasma membrane"/>
    <property type="evidence" value="ECO:0007669"/>
    <property type="project" value="UniProtKB-SubCell"/>
</dbReference>
<keyword evidence="4 7" id="KW-0812">Transmembrane</keyword>
<comment type="caution">
    <text evidence="8">The sequence shown here is derived from an EMBL/GenBank/DDBJ whole genome shotgun (WGS) entry which is preliminary data.</text>
</comment>
<gene>
    <name evidence="8" type="ORF">DRP44_02530</name>
</gene>
<dbReference type="AlphaFoldDB" id="A0A660S9L1"/>
<organism evidence="8 9">
    <name type="scientific">candidate division TA06 bacterium</name>
    <dbReference type="NCBI Taxonomy" id="2250710"/>
    <lineage>
        <taxon>Bacteria</taxon>
        <taxon>Bacteria division TA06</taxon>
    </lineage>
</organism>
<evidence type="ECO:0000313" key="8">
    <source>
        <dbReference type="EMBL" id="RKX67371.1"/>
    </source>
</evidence>
<dbReference type="PANTHER" id="PTHR34583">
    <property type="entry name" value="ANTIPORTER SUBUNIT MNHC2-RELATED"/>
    <property type="match status" value="1"/>
</dbReference>